<keyword evidence="1" id="KW-0378">Hydrolase</keyword>
<dbReference type="PANTHER" id="PTHR31308:SF6">
    <property type="entry name" value="GLYCOSIDE HYDROLASE FAMILY 5 C-TERMINAL DOMAIN-CONTAINING PROTEIN"/>
    <property type="match status" value="1"/>
</dbReference>
<organism evidence="4 5">
    <name type="scientific">Gymnopus androsaceus JB14</name>
    <dbReference type="NCBI Taxonomy" id="1447944"/>
    <lineage>
        <taxon>Eukaryota</taxon>
        <taxon>Fungi</taxon>
        <taxon>Dikarya</taxon>
        <taxon>Basidiomycota</taxon>
        <taxon>Agaricomycotina</taxon>
        <taxon>Agaricomycetes</taxon>
        <taxon>Agaricomycetidae</taxon>
        <taxon>Agaricales</taxon>
        <taxon>Marasmiineae</taxon>
        <taxon>Omphalotaceae</taxon>
        <taxon>Gymnopus</taxon>
    </lineage>
</organism>
<accession>A0A6A4H2E9</accession>
<dbReference type="SUPFAM" id="SSF51445">
    <property type="entry name" value="(Trans)glycosidases"/>
    <property type="match status" value="1"/>
</dbReference>
<dbReference type="AlphaFoldDB" id="A0A6A4H2E9"/>
<dbReference type="InterPro" id="IPR052066">
    <property type="entry name" value="Glycosphingolipid_Hydrolases"/>
</dbReference>
<dbReference type="Proteomes" id="UP000799118">
    <property type="component" value="Unassembled WGS sequence"/>
</dbReference>
<dbReference type="InterPro" id="IPR018087">
    <property type="entry name" value="Glyco_hydro_5_CS"/>
</dbReference>
<gene>
    <name evidence="4" type="ORF">BT96DRAFT_1000422</name>
</gene>
<dbReference type="GO" id="GO:0050295">
    <property type="term" value="F:steryl-beta-glucosidase activity"/>
    <property type="evidence" value="ECO:0007669"/>
    <property type="project" value="TreeGrafter"/>
</dbReference>
<evidence type="ECO:0000256" key="2">
    <source>
        <dbReference type="ARBA" id="ARBA00023295"/>
    </source>
</evidence>
<keyword evidence="2" id="KW-0326">Glycosidase</keyword>
<evidence type="ECO:0000256" key="3">
    <source>
        <dbReference type="SAM" id="MobiDB-lite"/>
    </source>
</evidence>
<feature type="compositionally biased region" description="Polar residues" evidence="3">
    <location>
        <begin position="91"/>
        <end position="100"/>
    </location>
</feature>
<evidence type="ECO:0000256" key="1">
    <source>
        <dbReference type="ARBA" id="ARBA00022801"/>
    </source>
</evidence>
<dbReference type="PANTHER" id="PTHR31308">
    <property type="match status" value="1"/>
</dbReference>
<dbReference type="GO" id="GO:1904462">
    <property type="term" value="P:ergosteryl 3-beta-D-glucoside catabolic process"/>
    <property type="evidence" value="ECO:0007669"/>
    <property type="project" value="TreeGrafter"/>
</dbReference>
<feature type="region of interest" description="Disordered" evidence="3">
    <location>
        <begin position="91"/>
        <end position="128"/>
    </location>
</feature>
<dbReference type="GO" id="GO:0005975">
    <property type="term" value="P:carbohydrate metabolic process"/>
    <property type="evidence" value="ECO:0007669"/>
    <property type="project" value="InterPro"/>
</dbReference>
<keyword evidence="5" id="KW-1185">Reference proteome</keyword>
<proteinExistence type="predicted"/>
<dbReference type="Gene3D" id="3.20.20.80">
    <property type="entry name" value="Glycosidases"/>
    <property type="match status" value="1"/>
</dbReference>
<dbReference type="OrthoDB" id="9971853at2759"/>
<reference evidence="4" key="1">
    <citation type="journal article" date="2019" name="Environ. Microbiol.">
        <title>Fungal ecological strategies reflected in gene transcription - a case study of two litter decomposers.</title>
        <authorList>
            <person name="Barbi F."/>
            <person name="Kohler A."/>
            <person name="Barry K."/>
            <person name="Baskaran P."/>
            <person name="Daum C."/>
            <person name="Fauchery L."/>
            <person name="Ihrmark K."/>
            <person name="Kuo A."/>
            <person name="LaButti K."/>
            <person name="Lipzen A."/>
            <person name="Morin E."/>
            <person name="Grigoriev I.V."/>
            <person name="Henrissat B."/>
            <person name="Lindahl B."/>
            <person name="Martin F."/>
        </authorList>
    </citation>
    <scope>NUCLEOTIDE SEQUENCE</scope>
    <source>
        <strain evidence="4">JB14</strain>
    </source>
</reference>
<sequence length="128" mass="14374">MIWSTNYSHLLSKTVFTMFFAGRDFLPKCILDGVKIQDYLQSHFIEPFGQLAGRIRDTSGLLEECVIGWDSMNEPFKGFCGWEEVNANPTRACSSPTPAQSFRLGMGTHKPSKSSRSARLVPRKLDPS</sequence>
<dbReference type="PROSITE" id="PS00659">
    <property type="entry name" value="GLYCOSYL_HYDROL_F5"/>
    <property type="match status" value="1"/>
</dbReference>
<dbReference type="InterPro" id="IPR017853">
    <property type="entry name" value="GH"/>
</dbReference>
<evidence type="ECO:0000313" key="4">
    <source>
        <dbReference type="EMBL" id="KAE9392399.1"/>
    </source>
</evidence>
<evidence type="ECO:0000313" key="5">
    <source>
        <dbReference type="Proteomes" id="UP000799118"/>
    </source>
</evidence>
<protein>
    <submittedName>
        <fullName evidence="4">Uncharacterized protein</fullName>
    </submittedName>
</protein>
<name>A0A6A4H2E9_9AGAR</name>
<dbReference type="EMBL" id="ML769597">
    <property type="protein sequence ID" value="KAE9392399.1"/>
    <property type="molecule type" value="Genomic_DNA"/>
</dbReference>